<dbReference type="SMART" id="SM00046">
    <property type="entry name" value="DAGKc"/>
    <property type="match status" value="1"/>
</dbReference>
<evidence type="ECO:0000256" key="5">
    <source>
        <dbReference type="ARBA" id="ARBA00022989"/>
    </source>
</evidence>
<dbReference type="PANTHER" id="PTHR14969:SF62">
    <property type="entry name" value="DECAPRENYLPHOSPHORYL-5-PHOSPHORIBOSE PHOSPHATASE RV3807C-RELATED"/>
    <property type="match status" value="1"/>
</dbReference>
<protein>
    <submittedName>
        <fullName evidence="9">Phosphatase PAP2 family protein</fullName>
    </submittedName>
</protein>
<dbReference type="RefSeq" id="WP_395511107.1">
    <property type="nucleotide sequence ID" value="NZ_JBBDHD010000050.1"/>
</dbReference>
<evidence type="ECO:0000256" key="4">
    <source>
        <dbReference type="ARBA" id="ARBA00022801"/>
    </source>
</evidence>
<accession>A0ABW7PH27</accession>
<dbReference type="Gene3D" id="3.40.50.10330">
    <property type="entry name" value="Probable inorganic polyphosphate/atp-NAD kinase, domain 1"/>
    <property type="match status" value="1"/>
</dbReference>
<evidence type="ECO:0000256" key="3">
    <source>
        <dbReference type="ARBA" id="ARBA00022692"/>
    </source>
</evidence>
<dbReference type="InterPro" id="IPR000326">
    <property type="entry name" value="PAP2/HPO"/>
</dbReference>
<reference evidence="9 10" key="1">
    <citation type="submission" date="2024-03" db="EMBL/GenBank/DDBJ databases">
        <title>Whole genome sequencing of Streptomyces racemochromogenes, to identify antimicrobial biosynthetic gene clusters.</title>
        <authorList>
            <person name="Suryawanshi P."/>
            <person name="Krishnaraj P.U."/>
            <person name="Arun Y.P."/>
            <person name="Suryawanshi M.P."/>
            <person name="Rakshit O."/>
        </authorList>
    </citation>
    <scope>NUCLEOTIDE SEQUENCE [LARGE SCALE GENOMIC DNA]</scope>
    <source>
        <strain evidence="9 10">AUDT626</strain>
    </source>
</reference>
<evidence type="ECO:0000259" key="8">
    <source>
        <dbReference type="PROSITE" id="PS50146"/>
    </source>
</evidence>
<keyword evidence="2" id="KW-1003">Cell membrane</keyword>
<dbReference type="PROSITE" id="PS50146">
    <property type="entry name" value="DAGK"/>
    <property type="match status" value="1"/>
</dbReference>
<evidence type="ECO:0000313" key="9">
    <source>
        <dbReference type="EMBL" id="MFH7597331.1"/>
    </source>
</evidence>
<sequence length="519" mass="53266">MADRDQQLTWRGTAALWDRRLFDAVARRHWPAAERALPALGRAANHGVLWGGIAAALITLGAPRTRKAALRGAASLALASATVNTVGKWSVRRPRPVLEGVPLVRRPAVPPWTTSFPSGHSASAFAFAAGLALESPVWGAAVAPLAASVAFSRVYTGVHYPSDVAAGALLGVGAGFAVRELARGVQRVRAAPGDERPAAGVPALPDGDGLTVVVNTGAGTAGGPVLAALKDRLPRAEVVECGGEELAAELAAAAARSRVLGVCGGDGTVNAAATAALRAGVPLAVFPGGTLNHFALDLGLAGPEDTCRAVAGGEAVRVAVGRFTPAAPAGSSRARASGTRPPSPGTAGPDAPAGEGGGYFLNTFSFGVYPELLRHRLRWAPRIGGGPAALLAAWRVLRAERPVRLTLAGRPRSAWLLFAGNGTYQGSGPTPRRRESLGEGLLDLRLVHGGGRPGPRLLAAALAGPLTRSPAHVAIRLRRLHIEDIPPGTPLAYDGEYAQAPPALVLDTLPDALPVYRPR</sequence>
<dbReference type="SUPFAM" id="SSF48317">
    <property type="entry name" value="Acid phosphatase/Vanadium-dependent haloperoxidase"/>
    <property type="match status" value="1"/>
</dbReference>
<dbReference type="InterPro" id="IPR016064">
    <property type="entry name" value="NAD/diacylglycerol_kinase_sf"/>
</dbReference>
<keyword evidence="4" id="KW-0378">Hydrolase</keyword>
<dbReference type="Pfam" id="PF01569">
    <property type="entry name" value="PAP2"/>
    <property type="match status" value="1"/>
</dbReference>
<dbReference type="InterPro" id="IPR017438">
    <property type="entry name" value="ATP-NAD_kinase_N"/>
</dbReference>
<keyword evidence="5" id="KW-1133">Transmembrane helix</keyword>
<evidence type="ECO:0000256" key="1">
    <source>
        <dbReference type="ARBA" id="ARBA00004651"/>
    </source>
</evidence>
<dbReference type="Proteomes" id="UP001610631">
    <property type="component" value="Unassembled WGS sequence"/>
</dbReference>
<feature type="compositionally biased region" description="Low complexity" evidence="7">
    <location>
        <begin position="327"/>
        <end position="353"/>
    </location>
</feature>
<evidence type="ECO:0000313" key="10">
    <source>
        <dbReference type="Proteomes" id="UP001610631"/>
    </source>
</evidence>
<name>A0ABW7PH27_9ACTN</name>
<dbReference type="Gene3D" id="1.20.144.10">
    <property type="entry name" value="Phosphatidic acid phosphatase type 2/haloperoxidase"/>
    <property type="match status" value="1"/>
</dbReference>
<keyword evidence="6" id="KW-0472">Membrane</keyword>
<gene>
    <name evidence="9" type="ORF">WDV06_19830</name>
</gene>
<dbReference type="InterPro" id="IPR001206">
    <property type="entry name" value="Diacylglycerol_kinase_cat_dom"/>
</dbReference>
<feature type="region of interest" description="Disordered" evidence="7">
    <location>
        <begin position="327"/>
        <end position="354"/>
    </location>
</feature>
<feature type="domain" description="DAGKc" evidence="8">
    <location>
        <begin position="205"/>
        <end position="326"/>
    </location>
</feature>
<dbReference type="Gene3D" id="2.60.200.40">
    <property type="match status" value="1"/>
</dbReference>
<dbReference type="PANTHER" id="PTHR14969">
    <property type="entry name" value="SPHINGOSINE-1-PHOSPHATE PHOSPHOHYDROLASE"/>
    <property type="match status" value="1"/>
</dbReference>
<evidence type="ECO:0000256" key="7">
    <source>
        <dbReference type="SAM" id="MobiDB-lite"/>
    </source>
</evidence>
<keyword evidence="10" id="KW-1185">Reference proteome</keyword>
<proteinExistence type="predicted"/>
<dbReference type="SUPFAM" id="SSF111331">
    <property type="entry name" value="NAD kinase/diacylglycerol kinase-like"/>
    <property type="match status" value="1"/>
</dbReference>
<keyword evidence="3" id="KW-0812">Transmembrane</keyword>
<evidence type="ECO:0000256" key="2">
    <source>
        <dbReference type="ARBA" id="ARBA00022475"/>
    </source>
</evidence>
<dbReference type="InterPro" id="IPR036938">
    <property type="entry name" value="PAP2/HPO_sf"/>
</dbReference>
<organism evidence="9 10">
    <name type="scientific">Streptomyces racemochromogenes</name>
    <dbReference type="NCBI Taxonomy" id="67353"/>
    <lineage>
        <taxon>Bacteria</taxon>
        <taxon>Bacillati</taxon>
        <taxon>Actinomycetota</taxon>
        <taxon>Actinomycetes</taxon>
        <taxon>Kitasatosporales</taxon>
        <taxon>Streptomycetaceae</taxon>
        <taxon>Streptomyces</taxon>
    </lineage>
</organism>
<dbReference type="EMBL" id="JBBDHD010000050">
    <property type="protein sequence ID" value="MFH7597331.1"/>
    <property type="molecule type" value="Genomic_DNA"/>
</dbReference>
<dbReference type="SMART" id="SM00014">
    <property type="entry name" value="acidPPc"/>
    <property type="match status" value="1"/>
</dbReference>
<comment type="subcellular location">
    <subcellularLocation>
        <location evidence="1">Cell membrane</location>
        <topology evidence="1">Multi-pass membrane protein</topology>
    </subcellularLocation>
</comment>
<dbReference type="Pfam" id="PF00781">
    <property type="entry name" value="DAGK_cat"/>
    <property type="match status" value="1"/>
</dbReference>
<dbReference type="CDD" id="cd01610">
    <property type="entry name" value="PAP2_like"/>
    <property type="match status" value="1"/>
</dbReference>
<comment type="caution">
    <text evidence="9">The sequence shown here is derived from an EMBL/GenBank/DDBJ whole genome shotgun (WGS) entry which is preliminary data.</text>
</comment>
<evidence type="ECO:0000256" key="6">
    <source>
        <dbReference type="ARBA" id="ARBA00023136"/>
    </source>
</evidence>